<evidence type="ECO:0000256" key="6">
    <source>
        <dbReference type="ARBA" id="ARBA00010701"/>
    </source>
</evidence>
<dbReference type="GO" id="GO:0006660">
    <property type="term" value="P:phosphatidylserine catabolic process"/>
    <property type="evidence" value="ECO:0007669"/>
    <property type="project" value="TreeGrafter"/>
</dbReference>
<evidence type="ECO:0000256" key="20">
    <source>
        <dbReference type="SAM" id="MobiDB-lite"/>
    </source>
</evidence>
<dbReference type="Gene3D" id="1.10.520.10">
    <property type="match status" value="1"/>
</dbReference>
<feature type="domain" description="Plant heme peroxidase family profile" evidence="21">
    <location>
        <begin position="122"/>
        <end position="300"/>
    </location>
</feature>
<dbReference type="InterPro" id="IPR050805">
    <property type="entry name" value="ATG15_Lipase"/>
</dbReference>
<dbReference type="GO" id="GO:0006979">
    <property type="term" value="P:response to oxidative stress"/>
    <property type="evidence" value="ECO:0007669"/>
    <property type="project" value="InterPro"/>
</dbReference>
<dbReference type="PRINTS" id="PR00458">
    <property type="entry name" value="PEROXIDASE"/>
</dbReference>
<evidence type="ECO:0000256" key="7">
    <source>
        <dbReference type="ARBA" id="ARBA00011137"/>
    </source>
</evidence>
<organism evidence="22 23">
    <name type="scientific">Psilocybe cf. subviscida</name>
    <dbReference type="NCBI Taxonomy" id="2480587"/>
    <lineage>
        <taxon>Eukaryota</taxon>
        <taxon>Fungi</taxon>
        <taxon>Dikarya</taxon>
        <taxon>Basidiomycota</taxon>
        <taxon>Agaricomycotina</taxon>
        <taxon>Agaricomycetes</taxon>
        <taxon>Agaricomycetidae</taxon>
        <taxon>Agaricales</taxon>
        <taxon>Agaricineae</taxon>
        <taxon>Strophariaceae</taxon>
        <taxon>Psilocybe</taxon>
    </lineage>
</organism>
<evidence type="ECO:0000256" key="17">
    <source>
        <dbReference type="ARBA" id="ARBA00023180"/>
    </source>
</evidence>
<keyword evidence="23" id="KW-1185">Reference proteome</keyword>
<dbReference type="GO" id="GO:0004620">
    <property type="term" value="F:phospholipase activity"/>
    <property type="evidence" value="ECO:0007669"/>
    <property type="project" value="TreeGrafter"/>
</dbReference>
<name>A0A8H5FBQ7_9AGAR</name>
<evidence type="ECO:0000256" key="16">
    <source>
        <dbReference type="ARBA" id="ARBA00023136"/>
    </source>
</evidence>
<keyword evidence="19" id="KW-0560">Oxidoreductase</keyword>
<evidence type="ECO:0000256" key="8">
    <source>
        <dbReference type="ARBA" id="ARBA00022692"/>
    </source>
</evidence>
<keyword evidence="13" id="KW-1133">Transmembrane helix</keyword>
<evidence type="ECO:0000256" key="5">
    <source>
        <dbReference type="ARBA" id="ARBA00005997"/>
    </source>
</evidence>
<keyword evidence="10" id="KW-0378">Hydrolase</keyword>
<evidence type="ECO:0000256" key="19">
    <source>
        <dbReference type="RuleBase" id="RU363051"/>
    </source>
</evidence>
<dbReference type="SUPFAM" id="SSF48113">
    <property type="entry name" value="Heme-dependent peroxidases"/>
    <property type="match status" value="1"/>
</dbReference>
<evidence type="ECO:0000256" key="12">
    <source>
        <dbReference type="ARBA" id="ARBA00022968"/>
    </source>
</evidence>
<evidence type="ECO:0000256" key="2">
    <source>
        <dbReference type="ARBA" id="ARBA00003917"/>
    </source>
</evidence>
<dbReference type="Pfam" id="PF00141">
    <property type="entry name" value="peroxidase"/>
    <property type="match status" value="1"/>
</dbReference>
<keyword evidence="15" id="KW-0443">Lipid metabolism</keyword>
<evidence type="ECO:0000256" key="11">
    <source>
        <dbReference type="ARBA" id="ARBA00022963"/>
    </source>
</evidence>
<comment type="similarity">
    <text evidence="5">Belongs to the peroxidase family. Cytochrome c peroxidase subfamily.</text>
</comment>
<evidence type="ECO:0000313" key="23">
    <source>
        <dbReference type="Proteomes" id="UP000567179"/>
    </source>
</evidence>
<reference evidence="22 23" key="1">
    <citation type="journal article" date="2020" name="ISME J.">
        <title>Uncovering the hidden diversity of litter-decomposition mechanisms in mushroom-forming fungi.</title>
        <authorList>
            <person name="Floudas D."/>
            <person name="Bentzer J."/>
            <person name="Ahren D."/>
            <person name="Johansson T."/>
            <person name="Persson P."/>
            <person name="Tunlid A."/>
        </authorList>
    </citation>
    <scope>NUCLEOTIDE SEQUENCE [LARGE SCALE GENOMIC DNA]</scope>
    <source>
        <strain evidence="22 23">CBS 101986</strain>
    </source>
</reference>
<evidence type="ECO:0000313" key="22">
    <source>
        <dbReference type="EMBL" id="KAF5330717.1"/>
    </source>
</evidence>
<evidence type="ECO:0000256" key="15">
    <source>
        <dbReference type="ARBA" id="ARBA00023098"/>
    </source>
</evidence>
<evidence type="ECO:0000256" key="10">
    <source>
        <dbReference type="ARBA" id="ARBA00022801"/>
    </source>
</evidence>
<dbReference type="GO" id="GO:0020037">
    <property type="term" value="F:heme binding"/>
    <property type="evidence" value="ECO:0007669"/>
    <property type="project" value="UniProtKB-UniRule"/>
</dbReference>
<dbReference type="PROSITE" id="PS50873">
    <property type="entry name" value="PEROXIDASE_4"/>
    <property type="match status" value="1"/>
</dbReference>
<dbReference type="GO" id="GO:0005775">
    <property type="term" value="C:vacuolar lumen"/>
    <property type="evidence" value="ECO:0007669"/>
    <property type="project" value="TreeGrafter"/>
</dbReference>
<dbReference type="Gene3D" id="1.10.420.10">
    <property type="entry name" value="Peroxidase, domain 2"/>
    <property type="match status" value="1"/>
</dbReference>
<sequence length="1108" mass="120642">MHQRPTILSIYLLSFLAPLSLAAYSWPSPQYDALEALLYEGRRSDGSSLSSLVHPCRKRSGTLASVGAEWLRFAFHDMATHNVDDGTGGLDGSIVYELGREENFGIGFNQTSSDFSAFPSKLVSRADVIAIGAVLAVSSCGGPIIPFRGGRVDTWQGGGTGTPEPQHDLPTFKEQFRKQGFTTEEMIKLVACGHTMGGVRSSDFPQLVPPNPASTEPVIIDFDTTMAFDNDIVTEYLDGSTQNVLVVTSNKTMASDLRVFEADNNVTMKALADKTVYQSECQGILGRMLDTVQTGVTLTDEITLLPAKVAAAQLTFEKNQLIFKSIFRLTQALNATANPNRNVTMLWCDKRGDNANCVGKKTNAALSLSKLAEDPNISPITQDLGYSFINYNFVVPISSNASISKFWFQVDEKDGKPATTYDNGGAGYVIDQDNVLFVPTLSHMDIALNTSYTQTYTNRDAQTYTRKYQLVAAVRDGTNPSRVYADATDVAVPEYAFAMTNTIDFKQNSTAFPSTAGYSFYTAQIDDAGIYMTMDLHAVGASQTFSQQFVQTLVLDNTPIVPPGAVTTVASSTPGASGAASRTVSGTLVALAVALILIGRFLYQYAASCSPSSPPSTVTTTTSSVFLLLSHELVTDMIELSLLFTLLLLFPTFSLCAQQVAFSAHHELALDPHHPLQSPLEAARDIQFRPSSSYPLPPTSAILRSRPTTLYRPRSLDVLHRTRLRSLQHAESDAEQVVWDKVEVEGPDVSNLHTLAQLARMSANAYALPSIRSWYEVDDAWNVSFPFGWEEEDGFRGHVFQSSDNSTIVLSIKGTTLNGPTSKLDKFNDNFLFYSIGVKLIDDLLKIYPRSNIWLVGHSLGGSLASLLGATYGLPAVAFEAPGERLASSRLHLPLPPPVAFPPKPQSTRTSKGKSFGLPHLGFPFPPRKPSDPPIPEPTSPSPYPPPAPSHHLIATTHVYHTADPIPQGTCNGFGSACAQAGYALETRCHLGQSIIFDTVTKLGWGVDVRKHVIKEVVHNVLEGDVWWGDDDVDTEETPEEGEGAEEVQSLSLFGSLRGVLRWFGGKKGKEGKGKHPDGAREVPLPIIEEDCVDCFKWEFGDFKDKAR</sequence>
<evidence type="ECO:0000256" key="9">
    <source>
        <dbReference type="ARBA" id="ARBA00022753"/>
    </source>
</evidence>
<dbReference type="OrthoDB" id="5985073at2759"/>
<dbReference type="PANTHER" id="PTHR47175:SF2">
    <property type="entry name" value="LIPASE ATG15-RELATED"/>
    <property type="match status" value="1"/>
</dbReference>
<evidence type="ECO:0000256" key="4">
    <source>
        <dbReference type="ARBA" id="ARBA00004343"/>
    </source>
</evidence>
<protein>
    <recommendedName>
        <fullName evidence="19">Peroxidase</fullName>
        <ecNumber evidence="19">1.11.1.-</ecNumber>
    </recommendedName>
</protein>
<keyword evidence="12" id="KW-0735">Signal-anchor</keyword>
<dbReference type="GO" id="GO:0004806">
    <property type="term" value="F:triacylglycerol lipase activity"/>
    <property type="evidence" value="ECO:0007669"/>
    <property type="project" value="UniProtKB-EC"/>
</dbReference>
<accession>A0A8H5FBQ7</accession>
<keyword evidence="9" id="KW-0967">Endosome</keyword>
<comment type="subcellular location">
    <subcellularLocation>
        <location evidence="4">Endosome</location>
        <location evidence="4">Multivesicular body membrane</location>
        <topology evidence="4">Single-pass type II membrane protein</topology>
    </subcellularLocation>
    <subcellularLocation>
        <location evidence="3">Prevacuolar compartment membrane</location>
        <topology evidence="3">Single-pass type II membrane protein</topology>
    </subcellularLocation>
</comment>
<evidence type="ECO:0000256" key="1">
    <source>
        <dbReference type="ARBA" id="ARBA00001024"/>
    </source>
</evidence>
<dbReference type="SUPFAM" id="SSF53474">
    <property type="entry name" value="alpha/beta-Hydrolases"/>
    <property type="match status" value="1"/>
</dbReference>
<dbReference type="InterPro" id="IPR002016">
    <property type="entry name" value="Haem_peroxidase"/>
</dbReference>
<dbReference type="Proteomes" id="UP000567179">
    <property type="component" value="Unassembled WGS sequence"/>
</dbReference>
<proteinExistence type="inferred from homology"/>
<evidence type="ECO:0000256" key="14">
    <source>
        <dbReference type="ARBA" id="ARBA00023006"/>
    </source>
</evidence>
<dbReference type="InterPro" id="IPR002921">
    <property type="entry name" value="Fungal_lipase-type"/>
</dbReference>
<feature type="region of interest" description="Disordered" evidence="20">
    <location>
        <begin position="927"/>
        <end position="949"/>
    </location>
</feature>
<keyword evidence="8" id="KW-0812">Transmembrane</keyword>
<feature type="region of interest" description="Disordered" evidence="20">
    <location>
        <begin position="897"/>
        <end position="916"/>
    </location>
</feature>
<evidence type="ECO:0000256" key="13">
    <source>
        <dbReference type="ARBA" id="ARBA00022989"/>
    </source>
</evidence>
<evidence type="ECO:0000256" key="3">
    <source>
        <dbReference type="ARBA" id="ARBA00004270"/>
    </source>
</evidence>
<dbReference type="AlphaFoldDB" id="A0A8H5FBQ7"/>
<dbReference type="Pfam" id="PF01764">
    <property type="entry name" value="Lipase_3"/>
    <property type="match status" value="1"/>
</dbReference>
<dbReference type="PANTHER" id="PTHR47175">
    <property type="entry name" value="LIPASE ATG15-RELATED"/>
    <property type="match status" value="1"/>
</dbReference>
<dbReference type="GO" id="GO:0004601">
    <property type="term" value="F:peroxidase activity"/>
    <property type="evidence" value="ECO:0007669"/>
    <property type="project" value="UniProtKB-KW"/>
</dbReference>
<dbReference type="EMBL" id="JAACJJ010000001">
    <property type="protein sequence ID" value="KAF5330717.1"/>
    <property type="molecule type" value="Genomic_DNA"/>
</dbReference>
<keyword evidence="16" id="KW-0472">Membrane</keyword>
<dbReference type="InterPro" id="IPR029058">
    <property type="entry name" value="AB_hydrolase_fold"/>
</dbReference>
<dbReference type="Gene3D" id="3.40.50.1820">
    <property type="entry name" value="alpha/beta hydrolase"/>
    <property type="match status" value="1"/>
</dbReference>
<dbReference type="InterPro" id="IPR010255">
    <property type="entry name" value="Haem_peroxidase_sf"/>
</dbReference>
<dbReference type="GO" id="GO:0034727">
    <property type="term" value="P:piecemeal microautophagy of the nucleus"/>
    <property type="evidence" value="ECO:0007669"/>
    <property type="project" value="TreeGrafter"/>
</dbReference>
<dbReference type="GO" id="GO:0034496">
    <property type="term" value="P:multivesicular body membrane disassembly"/>
    <property type="evidence" value="ECO:0007669"/>
    <property type="project" value="TreeGrafter"/>
</dbReference>
<dbReference type="GO" id="GO:0032585">
    <property type="term" value="C:multivesicular body membrane"/>
    <property type="evidence" value="ECO:0007669"/>
    <property type="project" value="UniProtKB-SubCell"/>
</dbReference>
<feature type="chain" id="PRO_5034263697" description="Peroxidase" evidence="19">
    <location>
        <begin position="23"/>
        <end position="1108"/>
    </location>
</feature>
<keyword evidence="14" id="KW-0072">Autophagy</keyword>
<keyword evidence="11" id="KW-0442">Lipid degradation</keyword>
<dbReference type="GO" id="GO:0046872">
    <property type="term" value="F:metal ion binding"/>
    <property type="evidence" value="ECO:0007669"/>
    <property type="project" value="UniProtKB-UniRule"/>
</dbReference>
<evidence type="ECO:0000259" key="21">
    <source>
        <dbReference type="PROSITE" id="PS50873"/>
    </source>
</evidence>
<gene>
    <name evidence="22" type="ORF">D9619_005344</name>
</gene>
<comment type="subunit">
    <text evidence="7">Binds to both phosphatidylinositol (PI) and phosphatidylinositol 3,5-bisphosphate (PIP2).</text>
</comment>
<keyword evidence="17" id="KW-0325">Glycoprotein</keyword>
<comment type="similarity">
    <text evidence="6">Belongs to the AB hydrolase superfamily. Lipase family.</text>
</comment>
<comment type="catalytic activity">
    <reaction evidence="1">
        <text>a triacylglycerol + H2O = a diacylglycerol + a fatty acid + H(+)</text>
        <dbReference type="Rhea" id="RHEA:12044"/>
        <dbReference type="ChEBI" id="CHEBI:15377"/>
        <dbReference type="ChEBI" id="CHEBI:15378"/>
        <dbReference type="ChEBI" id="CHEBI:17855"/>
        <dbReference type="ChEBI" id="CHEBI:18035"/>
        <dbReference type="ChEBI" id="CHEBI:28868"/>
        <dbReference type="EC" id="3.1.1.3"/>
    </reaction>
</comment>
<keyword evidence="19" id="KW-0575">Peroxidase</keyword>
<comment type="function">
    <text evidence="18">Lipase which is essential for lysis of subvacuolar cytoplasm to vacuole targeted bodies and intravacuolar autophagic bodies. Involved in the lysis of intravacuolar multivesicular body (MVB) vesicles. The intravacuolar membrane disintegration by ATG15 is critical to life span extension.</text>
</comment>
<dbReference type="GO" id="GO:0046461">
    <property type="term" value="P:neutral lipid catabolic process"/>
    <property type="evidence" value="ECO:0007669"/>
    <property type="project" value="TreeGrafter"/>
</dbReference>
<dbReference type="PRINTS" id="PR00459">
    <property type="entry name" value="ASPEROXIDASE"/>
</dbReference>
<evidence type="ECO:0000256" key="18">
    <source>
        <dbReference type="ARBA" id="ARBA00024663"/>
    </source>
</evidence>
<dbReference type="InterPro" id="IPR002207">
    <property type="entry name" value="Peroxidase_I"/>
</dbReference>
<feature type="signal peptide" evidence="19">
    <location>
        <begin position="1"/>
        <end position="22"/>
    </location>
</feature>
<keyword evidence="19" id="KW-0732">Signal</keyword>
<dbReference type="EC" id="1.11.1.-" evidence="19"/>
<comment type="caution">
    <text evidence="22">The sequence shown here is derived from an EMBL/GenBank/DDBJ whole genome shotgun (WGS) entry which is preliminary data.</text>
</comment>
<comment type="function">
    <text evidence="2">Destroys radicals which are normally produced within the cells and which are toxic to biological systems.</text>
</comment>